<sequence>MRRIARESFLIDIQPDELVYSVVARLCEARQIQPTQFNEKYLGSRVTSVSHDVPPRIAQLAALVPNADARSLIENHTLLPFLAATMHQQRRRQVVDDIAEGKAYFFFMSFSRTTPRATLLRYCLTCDFENRERYGFAYWDRRHQLPTSLVCGRHRTPLLISPISTGTRRKAGYMTAGNWGGERPTLVPDWQGPRLDRCVRLAQLGYKMLNATYDEPRTVGALREIAVRAGYGIATRNTIAMSRLTEDLEKRDAFLHRLWPNLGPTMRMPFSWVAPHLTSSRELHHKPAFTWAVLKTFFETNQQRDHSDVDVEVPWDGVMLEEANLHLDARLSEDDLVARTTEAAAAIRERRPEQRVTRSEIYRQAPIIGKRRSLPGVANAIETSSETAEQFERRRIQRGIQQLLREGGNLTVNGVRVITKAYKKDLIRQEIDAVLQNGHEHPQG</sequence>
<reference evidence="3" key="1">
    <citation type="journal article" date="2019" name="Int. J. Syst. Evol. Microbiol.">
        <title>The Global Catalogue of Microorganisms (GCM) 10K type strain sequencing project: providing services to taxonomists for standard genome sequencing and annotation.</title>
        <authorList>
            <consortium name="The Broad Institute Genomics Platform"/>
            <consortium name="The Broad Institute Genome Sequencing Center for Infectious Disease"/>
            <person name="Wu L."/>
            <person name="Ma J."/>
        </authorList>
    </citation>
    <scope>NUCLEOTIDE SEQUENCE [LARGE SCALE GENOMIC DNA]</scope>
    <source>
        <strain evidence="3">CGMCC 1.12702</strain>
    </source>
</reference>
<comment type="caution">
    <text evidence="2">The sequence shown here is derived from an EMBL/GenBank/DDBJ whole genome shotgun (WGS) entry which is preliminary data.</text>
</comment>
<keyword evidence="3" id="KW-1185">Reference proteome</keyword>
<gene>
    <name evidence="2" type="ORF">ACFSGX_11930</name>
</gene>
<accession>A0ABW4U1S7</accession>
<dbReference type="EMBL" id="JBHUGS010000003">
    <property type="protein sequence ID" value="MFD1951473.1"/>
    <property type="molecule type" value="Genomic_DNA"/>
</dbReference>
<evidence type="ECO:0000313" key="3">
    <source>
        <dbReference type="Proteomes" id="UP001597400"/>
    </source>
</evidence>
<dbReference type="Pfam" id="PF06527">
    <property type="entry name" value="TniQ"/>
    <property type="match status" value="1"/>
</dbReference>
<protein>
    <submittedName>
        <fullName evidence="2">TniQ family protein</fullName>
    </submittedName>
</protein>
<dbReference type="Proteomes" id="UP001597400">
    <property type="component" value="Unassembled WGS sequence"/>
</dbReference>
<proteinExistence type="predicted"/>
<evidence type="ECO:0000259" key="1">
    <source>
        <dbReference type="Pfam" id="PF06527"/>
    </source>
</evidence>
<dbReference type="InterPro" id="IPR009492">
    <property type="entry name" value="TniQ"/>
</dbReference>
<evidence type="ECO:0000313" key="2">
    <source>
        <dbReference type="EMBL" id="MFD1951473.1"/>
    </source>
</evidence>
<organism evidence="2 3">
    <name type="scientific">Sphingomonas arantia</name>
    <dbReference type="NCBI Taxonomy" id="1460676"/>
    <lineage>
        <taxon>Bacteria</taxon>
        <taxon>Pseudomonadati</taxon>
        <taxon>Pseudomonadota</taxon>
        <taxon>Alphaproteobacteria</taxon>
        <taxon>Sphingomonadales</taxon>
        <taxon>Sphingomonadaceae</taxon>
        <taxon>Sphingomonas</taxon>
    </lineage>
</organism>
<feature type="domain" description="TniQ" evidence="1">
    <location>
        <begin position="12"/>
        <end position="158"/>
    </location>
</feature>
<dbReference type="RefSeq" id="WP_380930180.1">
    <property type="nucleotide sequence ID" value="NZ_JBHUGS010000003.1"/>
</dbReference>
<name>A0ABW4U1S7_9SPHN</name>